<dbReference type="InterPro" id="IPR000719">
    <property type="entry name" value="Prot_kinase_dom"/>
</dbReference>
<proteinExistence type="predicted"/>
<dbReference type="EMBL" id="SDAM02000027">
    <property type="protein sequence ID" value="KAH6836050.1"/>
    <property type="molecule type" value="Genomic_DNA"/>
</dbReference>
<dbReference type="PANTHER" id="PTHR47989">
    <property type="entry name" value="OS01G0750732 PROTEIN"/>
    <property type="match status" value="1"/>
</dbReference>
<dbReference type="GO" id="GO:0004674">
    <property type="term" value="F:protein serine/threonine kinase activity"/>
    <property type="evidence" value="ECO:0007669"/>
    <property type="project" value="UniProtKB-KW"/>
</dbReference>
<feature type="compositionally biased region" description="Low complexity" evidence="4">
    <location>
        <begin position="168"/>
        <end position="195"/>
    </location>
</feature>
<keyword evidence="7" id="KW-1185">Reference proteome</keyword>
<dbReference type="SUPFAM" id="SSF56112">
    <property type="entry name" value="Protein kinase-like (PK-like)"/>
    <property type="match status" value="1"/>
</dbReference>
<organism evidence="6 7">
    <name type="scientific">Perilla frutescens var. hirtella</name>
    <name type="common">Perilla citriodora</name>
    <name type="synonym">Perilla setoyensis</name>
    <dbReference type="NCBI Taxonomy" id="608512"/>
    <lineage>
        <taxon>Eukaryota</taxon>
        <taxon>Viridiplantae</taxon>
        <taxon>Streptophyta</taxon>
        <taxon>Embryophyta</taxon>
        <taxon>Tracheophyta</taxon>
        <taxon>Spermatophyta</taxon>
        <taxon>Magnoliopsida</taxon>
        <taxon>eudicotyledons</taxon>
        <taxon>Gunneridae</taxon>
        <taxon>Pentapetalae</taxon>
        <taxon>asterids</taxon>
        <taxon>lamiids</taxon>
        <taxon>Lamiales</taxon>
        <taxon>Lamiaceae</taxon>
        <taxon>Nepetoideae</taxon>
        <taxon>Elsholtzieae</taxon>
        <taxon>Perilla</taxon>
    </lineage>
</organism>
<evidence type="ECO:0000313" key="6">
    <source>
        <dbReference type="EMBL" id="KAH6836050.1"/>
    </source>
</evidence>
<evidence type="ECO:0000256" key="4">
    <source>
        <dbReference type="SAM" id="MobiDB-lite"/>
    </source>
</evidence>
<dbReference type="Pfam" id="PF07714">
    <property type="entry name" value="PK_Tyr_Ser-Thr"/>
    <property type="match status" value="1"/>
</dbReference>
<dbReference type="PROSITE" id="PS50011">
    <property type="entry name" value="PROTEIN_KINASE_DOM"/>
    <property type="match status" value="1"/>
</dbReference>
<keyword evidence="1" id="KW-0723">Serine/threonine-protein kinase</keyword>
<dbReference type="Gene3D" id="1.10.510.10">
    <property type="entry name" value="Transferase(Phosphotransferase) domain 1"/>
    <property type="match status" value="1"/>
</dbReference>
<dbReference type="GO" id="GO:0005524">
    <property type="term" value="F:ATP binding"/>
    <property type="evidence" value="ECO:0007669"/>
    <property type="project" value="UniProtKB-KW"/>
</dbReference>
<dbReference type="PANTHER" id="PTHR47989:SF14">
    <property type="entry name" value="INACTIVE PROTEIN KINASE SELMODRAFT_444075"/>
    <property type="match status" value="1"/>
</dbReference>
<dbReference type="InterPro" id="IPR011009">
    <property type="entry name" value="Kinase-like_dom_sf"/>
</dbReference>
<evidence type="ECO:0000256" key="1">
    <source>
        <dbReference type="ARBA" id="ARBA00022527"/>
    </source>
</evidence>
<dbReference type="FunFam" id="3.30.200.20:FF:000162">
    <property type="entry name" value="Adenine nucleotide alpha hydrolase-like domain kinase"/>
    <property type="match status" value="1"/>
</dbReference>
<keyword evidence="3" id="KW-0067">ATP-binding</keyword>
<evidence type="ECO:0000259" key="5">
    <source>
        <dbReference type="PROSITE" id="PS50011"/>
    </source>
</evidence>
<reference evidence="6 7" key="1">
    <citation type="journal article" date="2021" name="Nat. Commun.">
        <title>Incipient diploidization of the medicinal plant Perilla within 10,000 years.</title>
        <authorList>
            <person name="Zhang Y."/>
            <person name="Shen Q."/>
            <person name="Leng L."/>
            <person name="Zhang D."/>
            <person name="Chen S."/>
            <person name="Shi Y."/>
            <person name="Ning Z."/>
            <person name="Chen S."/>
        </authorList>
    </citation>
    <scope>NUCLEOTIDE SEQUENCE [LARGE SCALE GENOMIC DNA]</scope>
    <source>
        <strain evidence="7">cv. PC099</strain>
    </source>
</reference>
<protein>
    <recommendedName>
        <fullName evidence="5">Protein kinase domain-containing protein</fullName>
    </recommendedName>
</protein>
<evidence type="ECO:0000313" key="7">
    <source>
        <dbReference type="Proteomes" id="UP001190926"/>
    </source>
</evidence>
<feature type="domain" description="Protein kinase" evidence="5">
    <location>
        <begin position="323"/>
        <end position="599"/>
    </location>
</feature>
<sequence length="631" mass="70748">MIQEVDTITVLGVLHKVIHPMGFQMQIGPDSFIGTRVPAIKEEVSRMVDAYVGKLQHSAEECEGSGVVIEVKIVVGAPLKKVIVQEAIASNATWVVLNRHLKKELRFYLKQIPCKVALTLDDFSLKVLRPFYSDKATANIEHELFYSLSKIVPLIPVEYNPNNDQSVISPILHGSSSSHGSSGSDKSSFPSSLTSKSKEQSILSPDEFVSNSHQEKPGVYAKGKDKYGDNSPPVKLKQSLQSDSSCDVVPCTAKEMNSDLKECKYSEVQIVADASLSGDLPREDTYENVDRQMQRNLQSDEMKMHLGSKGWDYSEIRTATSNFSSDNLLGEDGYGHVYKGQLKDGQLIAVKVQKEADTQGFSEFHSQLCALSLACHKNVVMLLGYCRKENIYILVYEYICNRSLEWHLFDNTERVLEWHQRHAVAIGIAKGLRFLHEECRGSPILHRNMRPGNIFLTHEFAPLLADCGLAKWNTNKHDRQTKFQGTFEYLAPEYSENGACSVKTDVFAFGIVLIQLISGRKGVASMKDNHPHSLREWAMPLIKTLKLDELVDPRLGDSYGTYELYQMARVAYLCVQTESAMRPTVGEVLLILEGENSHLDQLTEQLIPVPINVQRRICHCSTNCLSLQQCC</sequence>
<dbReference type="InterPro" id="IPR001245">
    <property type="entry name" value="Ser-Thr/Tyr_kinase_cat_dom"/>
</dbReference>
<keyword evidence="1" id="KW-0418">Kinase</keyword>
<evidence type="ECO:0000256" key="3">
    <source>
        <dbReference type="ARBA" id="ARBA00022840"/>
    </source>
</evidence>
<gene>
    <name evidence="6" type="ORF">C2S53_012018</name>
</gene>
<comment type="caution">
    <text evidence="6">The sequence shown here is derived from an EMBL/GenBank/DDBJ whole genome shotgun (WGS) entry which is preliminary data.</text>
</comment>
<keyword evidence="2" id="KW-0547">Nucleotide-binding</keyword>
<accession>A0AAD4PEE1</accession>
<evidence type="ECO:0000256" key="2">
    <source>
        <dbReference type="ARBA" id="ARBA00022741"/>
    </source>
</evidence>
<name>A0AAD4PEE1_PERFH</name>
<dbReference type="AlphaFoldDB" id="A0AAD4PEE1"/>
<feature type="region of interest" description="Disordered" evidence="4">
    <location>
        <begin position="168"/>
        <end position="241"/>
    </location>
</feature>
<keyword evidence="1" id="KW-0808">Transferase</keyword>
<dbReference type="Proteomes" id="UP001190926">
    <property type="component" value="Unassembled WGS sequence"/>
</dbReference>
<dbReference type="Gene3D" id="3.30.200.20">
    <property type="entry name" value="Phosphorylase Kinase, domain 1"/>
    <property type="match status" value="1"/>
</dbReference>